<evidence type="ECO:0000256" key="5">
    <source>
        <dbReference type="ARBA" id="ARBA00022840"/>
    </source>
</evidence>
<dbReference type="PANTHER" id="PTHR21087">
    <property type="entry name" value="SHIKIMATE KINASE"/>
    <property type="match status" value="1"/>
</dbReference>
<keyword evidence="2 7" id="KW-0808">Transferase</keyword>
<dbReference type="InterPro" id="IPR027417">
    <property type="entry name" value="P-loop_NTPase"/>
</dbReference>
<dbReference type="PRINTS" id="PR01100">
    <property type="entry name" value="SHIKIMTKNASE"/>
</dbReference>
<dbReference type="SUPFAM" id="SSF52540">
    <property type="entry name" value="P-loop containing nucleoside triphosphate hydrolases"/>
    <property type="match status" value="1"/>
</dbReference>
<dbReference type="HAMAP" id="MF_00109">
    <property type="entry name" value="Shikimate_kinase"/>
    <property type="match status" value="1"/>
</dbReference>
<name>A0A644VJW1_9ZZZZ</name>
<dbReference type="Gene3D" id="3.40.50.300">
    <property type="entry name" value="P-loop containing nucleotide triphosphate hydrolases"/>
    <property type="match status" value="1"/>
</dbReference>
<evidence type="ECO:0000256" key="3">
    <source>
        <dbReference type="ARBA" id="ARBA00022741"/>
    </source>
</evidence>
<organism evidence="7">
    <name type="scientific">bioreactor metagenome</name>
    <dbReference type="NCBI Taxonomy" id="1076179"/>
    <lineage>
        <taxon>unclassified sequences</taxon>
        <taxon>metagenomes</taxon>
        <taxon>ecological metagenomes</taxon>
    </lineage>
</organism>
<accession>A0A644VJW1</accession>
<dbReference type="AlphaFoldDB" id="A0A644VJW1"/>
<evidence type="ECO:0000256" key="4">
    <source>
        <dbReference type="ARBA" id="ARBA00022777"/>
    </source>
</evidence>
<dbReference type="InterPro" id="IPR000623">
    <property type="entry name" value="Shikimate_kinase/TSH1"/>
</dbReference>
<dbReference type="InterPro" id="IPR031322">
    <property type="entry name" value="Shikimate/glucono_kinase"/>
</dbReference>
<dbReference type="EC" id="2.7.1.71" evidence="7"/>
<dbReference type="Pfam" id="PF01202">
    <property type="entry name" value="SKI"/>
    <property type="match status" value="1"/>
</dbReference>
<evidence type="ECO:0000256" key="6">
    <source>
        <dbReference type="ARBA" id="ARBA00023141"/>
    </source>
</evidence>
<reference evidence="7" key="1">
    <citation type="submission" date="2019-08" db="EMBL/GenBank/DDBJ databases">
        <authorList>
            <person name="Kucharzyk K."/>
            <person name="Murdoch R.W."/>
            <person name="Higgins S."/>
            <person name="Loffler F."/>
        </authorList>
    </citation>
    <scope>NUCLEOTIDE SEQUENCE</scope>
</reference>
<evidence type="ECO:0000256" key="1">
    <source>
        <dbReference type="ARBA" id="ARBA00022605"/>
    </source>
</evidence>
<protein>
    <submittedName>
        <fullName evidence="7">Shikimate kinase</fullName>
        <ecNumber evidence="7">2.7.1.71</ecNumber>
    </submittedName>
</protein>
<sequence length="161" mass="18907">MFSGKSTVGKKLASIMGYDFIDTDKYFEDKYKISIFDFFEKFGEEMFRKFEHEILKELVVKDNVIISTGGGLPCFNENMDIINDKGISIYLEMPFKAIINRQKNSKQKRPLLQNKNQEEIEEYLKDLLTKREPIYKKSKITIDAQNIDFSALKTSLERYSK</sequence>
<dbReference type="GO" id="GO:0008652">
    <property type="term" value="P:amino acid biosynthetic process"/>
    <property type="evidence" value="ECO:0007669"/>
    <property type="project" value="UniProtKB-KW"/>
</dbReference>
<dbReference type="GO" id="GO:0005829">
    <property type="term" value="C:cytosol"/>
    <property type="evidence" value="ECO:0007669"/>
    <property type="project" value="TreeGrafter"/>
</dbReference>
<keyword evidence="1" id="KW-0028">Amino-acid biosynthesis</keyword>
<proteinExistence type="inferred from homology"/>
<evidence type="ECO:0000256" key="2">
    <source>
        <dbReference type="ARBA" id="ARBA00022679"/>
    </source>
</evidence>
<keyword evidence="6" id="KW-0057">Aromatic amino acid biosynthesis</keyword>
<dbReference type="PANTHER" id="PTHR21087:SF16">
    <property type="entry name" value="SHIKIMATE KINASE 1, CHLOROPLASTIC"/>
    <property type="match status" value="1"/>
</dbReference>
<dbReference type="GO" id="GO:0009073">
    <property type="term" value="P:aromatic amino acid family biosynthetic process"/>
    <property type="evidence" value="ECO:0007669"/>
    <property type="project" value="UniProtKB-KW"/>
</dbReference>
<gene>
    <name evidence="7" type="primary">aroK_13</name>
    <name evidence="7" type="ORF">SDC9_37610</name>
</gene>
<keyword evidence="4 7" id="KW-0418">Kinase</keyword>
<dbReference type="EMBL" id="VSSQ01000332">
    <property type="protein sequence ID" value="MPL91535.1"/>
    <property type="molecule type" value="Genomic_DNA"/>
</dbReference>
<evidence type="ECO:0000313" key="7">
    <source>
        <dbReference type="EMBL" id="MPL91535.1"/>
    </source>
</evidence>
<keyword evidence="3" id="KW-0547">Nucleotide-binding</keyword>
<keyword evidence="5" id="KW-0067">ATP-binding</keyword>
<dbReference type="GO" id="GO:0004765">
    <property type="term" value="F:shikimate kinase activity"/>
    <property type="evidence" value="ECO:0007669"/>
    <property type="project" value="UniProtKB-EC"/>
</dbReference>
<comment type="caution">
    <text evidence="7">The sequence shown here is derived from an EMBL/GenBank/DDBJ whole genome shotgun (WGS) entry which is preliminary data.</text>
</comment>
<dbReference type="CDD" id="cd00464">
    <property type="entry name" value="SK"/>
    <property type="match status" value="1"/>
</dbReference>
<dbReference type="GO" id="GO:0005524">
    <property type="term" value="F:ATP binding"/>
    <property type="evidence" value="ECO:0007669"/>
    <property type="project" value="UniProtKB-KW"/>
</dbReference>